<evidence type="ECO:0000256" key="4">
    <source>
        <dbReference type="ARBA" id="ARBA00022692"/>
    </source>
</evidence>
<feature type="transmembrane region" description="Helical" evidence="9">
    <location>
        <begin position="59"/>
        <end position="78"/>
    </location>
</feature>
<dbReference type="AlphaFoldDB" id="A0A382KZ25"/>
<feature type="transmembrane region" description="Helical" evidence="9">
    <location>
        <begin position="6"/>
        <end position="26"/>
    </location>
</feature>
<keyword evidence="5" id="KW-0029">Amino-acid transport</keyword>
<evidence type="ECO:0000256" key="1">
    <source>
        <dbReference type="ARBA" id="ARBA00004651"/>
    </source>
</evidence>
<dbReference type="GO" id="GO:0006865">
    <property type="term" value="P:amino acid transport"/>
    <property type="evidence" value="ECO:0007669"/>
    <property type="project" value="UniProtKB-KW"/>
</dbReference>
<sequence length="151" mass="16526">MLFVELLVQGLLQGSIYGLIAVGLTLVYGLLRILHVAHAGLFTLGGYICVILTNQTGSFLLAVLASMLLVGITGMLIYRICYQPILDQPPFVPLIASIGLFIAMEELFRIFFGAYGLSFTELPLQKPLPFLQVSLKQAEWLTMVMSVGFVA</sequence>
<evidence type="ECO:0000313" key="10">
    <source>
        <dbReference type="EMBL" id="SVC28007.1"/>
    </source>
</evidence>
<accession>A0A382KZ25</accession>
<organism evidence="10">
    <name type="scientific">marine metagenome</name>
    <dbReference type="NCBI Taxonomy" id="408172"/>
    <lineage>
        <taxon>unclassified sequences</taxon>
        <taxon>metagenomes</taxon>
        <taxon>ecological metagenomes</taxon>
    </lineage>
</organism>
<dbReference type="PANTHER" id="PTHR11795">
    <property type="entry name" value="BRANCHED-CHAIN AMINO ACID TRANSPORT SYSTEM PERMEASE PROTEIN LIVH"/>
    <property type="match status" value="1"/>
</dbReference>
<feature type="transmembrane region" description="Helical" evidence="9">
    <location>
        <begin position="33"/>
        <end position="53"/>
    </location>
</feature>
<dbReference type="Pfam" id="PF02653">
    <property type="entry name" value="BPD_transp_2"/>
    <property type="match status" value="1"/>
</dbReference>
<keyword evidence="6 9" id="KW-1133">Transmembrane helix</keyword>
<evidence type="ECO:0000256" key="6">
    <source>
        <dbReference type="ARBA" id="ARBA00022989"/>
    </source>
</evidence>
<comment type="subcellular location">
    <subcellularLocation>
        <location evidence="1">Cell membrane</location>
        <topology evidence="1">Multi-pass membrane protein</topology>
    </subcellularLocation>
</comment>
<dbReference type="GO" id="GO:0022857">
    <property type="term" value="F:transmembrane transporter activity"/>
    <property type="evidence" value="ECO:0007669"/>
    <property type="project" value="InterPro"/>
</dbReference>
<evidence type="ECO:0000256" key="7">
    <source>
        <dbReference type="ARBA" id="ARBA00023136"/>
    </source>
</evidence>
<dbReference type="EMBL" id="UINC01082860">
    <property type="protein sequence ID" value="SVC28007.1"/>
    <property type="molecule type" value="Genomic_DNA"/>
</dbReference>
<evidence type="ECO:0008006" key="11">
    <source>
        <dbReference type="Google" id="ProtNLM"/>
    </source>
</evidence>
<keyword evidence="4 9" id="KW-0812">Transmembrane</keyword>
<evidence type="ECO:0000256" key="2">
    <source>
        <dbReference type="ARBA" id="ARBA00022448"/>
    </source>
</evidence>
<comment type="similarity">
    <text evidence="8">Belongs to the binding-protein-dependent transport system permease family. LivHM subfamily.</text>
</comment>
<feature type="non-terminal residue" evidence="10">
    <location>
        <position position="151"/>
    </location>
</feature>
<keyword evidence="2" id="KW-0813">Transport</keyword>
<evidence type="ECO:0000256" key="9">
    <source>
        <dbReference type="SAM" id="Phobius"/>
    </source>
</evidence>
<dbReference type="CDD" id="cd06582">
    <property type="entry name" value="TM_PBP1_LivH_like"/>
    <property type="match status" value="1"/>
</dbReference>
<gene>
    <name evidence="10" type="ORF">METZ01_LOCUS280861</name>
</gene>
<dbReference type="GO" id="GO:0005886">
    <property type="term" value="C:plasma membrane"/>
    <property type="evidence" value="ECO:0007669"/>
    <property type="project" value="UniProtKB-SubCell"/>
</dbReference>
<evidence type="ECO:0000256" key="3">
    <source>
        <dbReference type="ARBA" id="ARBA00022475"/>
    </source>
</evidence>
<reference evidence="10" key="1">
    <citation type="submission" date="2018-05" db="EMBL/GenBank/DDBJ databases">
        <authorList>
            <person name="Lanie J.A."/>
            <person name="Ng W.-L."/>
            <person name="Kazmierczak K.M."/>
            <person name="Andrzejewski T.M."/>
            <person name="Davidsen T.M."/>
            <person name="Wayne K.J."/>
            <person name="Tettelin H."/>
            <person name="Glass J.I."/>
            <person name="Rusch D."/>
            <person name="Podicherti R."/>
            <person name="Tsui H.-C.T."/>
            <person name="Winkler M.E."/>
        </authorList>
    </citation>
    <scope>NUCLEOTIDE SEQUENCE</scope>
</reference>
<evidence type="ECO:0000256" key="5">
    <source>
        <dbReference type="ARBA" id="ARBA00022970"/>
    </source>
</evidence>
<dbReference type="InterPro" id="IPR052157">
    <property type="entry name" value="BCAA_transport_permease"/>
</dbReference>
<name>A0A382KZ25_9ZZZZ</name>
<protein>
    <recommendedName>
        <fullName evidence="11">Branched-chain amino acid ABC transporter permease</fullName>
    </recommendedName>
</protein>
<keyword evidence="3" id="KW-1003">Cell membrane</keyword>
<evidence type="ECO:0000256" key="8">
    <source>
        <dbReference type="ARBA" id="ARBA00037998"/>
    </source>
</evidence>
<keyword evidence="7 9" id="KW-0472">Membrane</keyword>
<dbReference type="InterPro" id="IPR001851">
    <property type="entry name" value="ABC_transp_permease"/>
</dbReference>
<proteinExistence type="inferred from homology"/>
<feature type="transmembrane region" description="Helical" evidence="9">
    <location>
        <begin position="90"/>
        <end position="112"/>
    </location>
</feature>
<dbReference type="PANTHER" id="PTHR11795:SF445">
    <property type="entry name" value="AMINO ACID ABC TRANSPORTER PERMEASE PROTEIN"/>
    <property type="match status" value="1"/>
</dbReference>